<feature type="compositionally biased region" description="Low complexity" evidence="2">
    <location>
        <begin position="117"/>
        <end position="127"/>
    </location>
</feature>
<dbReference type="EMBL" id="NBSH01000002">
    <property type="protein sequence ID" value="ORX40228.1"/>
    <property type="molecule type" value="Genomic_DNA"/>
</dbReference>
<keyword evidence="1" id="KW-0645">Protease</keyword>
<feature type="domain" description="Calpain catalytic" evidence="4">
    <location>
        <begin position="166"/>
        <end position="415"/>
    </location>
</feature>
<keyword evidence="1" id="KW-0788">Thiol protease</keyword>
<dbReference type="AlphaFoldDB" id="A0A1Y1UQ89"/>
<evidence type="ECO:0000259" key="4">
    <source>
        <dbReference type="PROSITE" id="PS50203"/>
    </source>
</evidence>
<feature type="active site" evidence="1">
    <location>
        <position position="388"/>
    </location>
</feature>
<dbReference type="PROSITE" id="PS50203">
    <property type="entry name" value="CALPAIN_CAT"/>
    <property type="match status" value="1"/>
</dbReference>
<feature type="chain" id="PRO_5013118726" description="Calpain catalytic domain-containing protein" evidence="3">
    <location>
        <begin position="24"/>
        <end position="444"/>
    </location>
</feature>
<dbReference type="OrthoDB" id="2568780at2759"/>
<feature type="active site" evidence="1">
    <location>
        <position position="223"/>
    </location>
</feature>
<keyword evidence="6" id="KW-1185">Reference proteome</keyword>
<dbReference type="InterPro" id="IPR001300">
    <property type="entry name" value="Peptidase_C2_calpain_cat"/>
</dbReference>
<evidence type="ECO:0000256" key="1">
    <source>
        <dbReference type="PROSITE-ProRule" id="PRU00239"/>
    </source>
</evidence>
<dbReference type="InParanoid" id="A0A1Y1UQ89"/>
<proteinExistence type="predicted"/>
<comment type="caution">
    <text evidence="5">The sequence shown here is derived from an EMBL/GenBank/DDBJ whole genome shotgun (WGS) entry which is preliminary data.</text>
</comment>
<dbReference type="SUPFAM" id="SSF54001">
    <property type="entry name" value="Cysteine proteinases"/>
    <property type="match status" value="1"/>
</dbReference>
<dbReference type="GO" id="GO:0006508">
    <property type="term" value="P:proteolysis"/>
    <property type="evidence" value="ECO:0007669"/>
    <property type="project" value="UniProtKB-KW"/>
</dbReference>
<dbReference type="InterPro" id="IPR038765">
    <property type="entry name" value="Papain-like_cys_pep_sf"/>
</dbReference>
<evidence type="ECO:0000256" key="2">
    <source>
        <dbReference type="SAM" id="MobiDB-lite"/>
    </source>
</evidence>
<sequence length="444" mass="47231">MLGFITWRLCPLILLLTLCSASAKPRRVATRIPKRPPPRRLVEHDPKWDHRWIKRDAPVVWATSTHDSSTVSYAISSAISRGPSSVHVSGGGSVFSSAGSGSPASFVNALDGQSASASASASGGSSADPSTSTGPLVSASLSTSAASSGISSGISASTSGSASQSQSLSSSLPSASASASASASSAANSSQLSGEGWHFPYTALWNGTAPNLEDVKQVRLANCWQPATSIALVYIAPEWVSHLITYSDGEPMAGESDPSNLYASVTLWNPNNGWSYQFPVNIYNESTTEDFPGGVWWHSALSQGLAGMAQMTPIVGMNSDGTYTQTNGSPAYALAMMTGRKVDYYTFDDYPSVDDFYEALSKASSTPVILATKYTTDPSVDPPLTANHDYAILSTSDKGAQGRYVNVRNPWGKYETFHVEAIYYNFSYLYMMEDQSELIWQGSQ</sequence>
<accession>A0A1Y1UQ89</accession>
<feature type="region of interest" description="Disordered" evidence="2">
    <location>
        <begin position="117"/>
        <end position="138"/>
    </location>
</feature>
<evidence type="ECO:0000313" key="6">
    <source>
        <dbReference type="Proteomes" id="UP000193218"/>
    </source>
</evidence>
<reference evidence="5 6" key="1">
    <citation type="submission" date="2017-03" db="EMBL/GenBank/DDBJ databases">
        <title>Widespread Adenine N6-methylation of Active Genes in Fungi.</title>
        <authorList>
            <consortium name="DOE Joint Genome Institute"/>
            <person name="Mondo S.J."/>
            <person name="Dannebaum R.O."/>
            <person name="Kuo R.C."/>
            <person name="Louie K.B."/>
            <person name="Bewick A.J."/>
            <person name="Labutti K."/>
            <person name="Haridas S."/>
            <person name="Kuo A."/>
            <person name="Salamov A."/>
            <person name="Ahrendt S.R."/>
            <person name="Lau R."/>
            <person name="Bowen B.P."/>
            <person name="Lipzen A."/>
            <person name="Sullivan W."/>
            <person name="Andreopoulos W.B."/>
            <person name="Clum A."/>
            <person name="Lindquist E."/>
            <person name="Daum C."/>
            <person name="Northen T.R."/>
            <person name="Ramamoorthy G."/>
            <person name="Schmitz R.J."/>
            <person name="Gryganskyi A."/>
            <person name="Culley D."/>
            <person name="Magnuson J."/>
            <person name="James T.Y."/>
            <person name="O'Malley M.A."/>
            <person name="Stajich J.E."/>
            <person name="Spatafora J.W."/>
            <person name="Visel A."/>
            <person name="Grigoriev I.V."/>
        </authorList>
    </citation>
    <scope>NUCLEOTIDE SEQUENCE [LARGE SCALE GENOMIC DNA]</scope>
    <source>
        <strain evidence="5 6">NRRL Y-17943</strain>
    </source>
</reference>
<dbReference type="GO" id="GO:0004198">
    <property type="term" value="F:calcium-dependent cysteine-type endopeptidase activity"/>
    <property type="evidence" value="ECO:0007669"/>
    <property type="project" value="InterPro"/>
</dbReference>
<dbReference type="GeneID" id="33554138"/>
<evidence type="ECO:0000313" key="5">
    <source>
        <dbReference type="EMBL" id="ORX40228.1"/>
    </source>
</evidence>
<feature type="active site" evidence="1">
    <location>
        <position position="409"/>
    </location>
</feature>
<evidence type="ECO:0000256" key="3">
    <source>
        <dbReference type="SAM" id="SignalP"/>
    </source>
</evidence>
<feature type="signal peptide" evidence="3">
    <location>
        <begin position="1"/>
        <end position="23"/>
    </location>
</feature>
<dbReference type="RefSeq" id="XP_021874013.1">
    <property type="nucleotide sequence ID" value="XM_022012330.1"/>
</dbReference>
<keyword evidence="1" id="KW-0378">Hydrolase</keyword>
<protein>
    <recommendedName>
        <fullName evidence="4">Calpain catalytic domain-containing protein</fullName>
    </recommendedName>
</protein>
<gene>
    <name evidence="5" type="ORF">BD324DRAFT_267264</name>
</gene>
<keyword evidence="3" id="KW-0732">Signal</keyword>
<dbReference type="Proteomes" id="UP000193218">
    <property type="component" value="Unassembled WGS sequence"/>
</dbReference>
<name>A0A1Y1UQ89_9TREE</name>
<organism evidence="5 6">
    <name type="scientific">Kockovaella imperatae</name>
    <dbReference type="NCBI Taxonomy" id="4999"/>
    <lineage>
        <taxon>Eukaryota</taxon>
        <taxon>Fungi</taxon>
        <taxon>Dikarya</taxon>
        <taxon>Basidiomycota</taxon>
        <taxon>Agaricomycotina</taxon>
        <taxon>Tremellomycetes</taxon>
        <taxon>Tremellales</taxon>
        <taxon>Cuniculitremaceae</taxon>
        <taxon>Kockovaella</taxon>
    </lineage>
</organism>